<proteinExistence type="predicted"/>
<protein>
    <submittedName>
        <fullName evidence="1">Uncharacterized protein</fullName>
    </submittedName>
</protein>
<dbReference type="Proteomes" id="UP001220456">
    <property type="component" value="Unassembled WGS sequence"/>
</dbReference>
<comment type="caution">
    <text evidence="1">The sequence shown here is derived from an EMBL/GenBank/DDBJ whole genome shotgun (WGS) entry which is preliminary data.</text>
</comment>
<accession>A0ABT6CTN4</accession>
<organism evidence="1 2">
    <name type="scientific">Arthrobacter vasquezii</name>
    <dbReference type="NCBI Taxonomy" id="2977629"/>
    <lineage>
        <taxon>Bacteria</taxon>
        <taxon>Bacillati</taxon>
        <taxon>Actinomycetota</taxon>
        <taxon>Actinomycetes</taxon>
        <taxon>Micrococcales</taxon>
        <taxon>Micrococcaceae</taxon>
        <taxon>Arthrobacter</taxon>
    </lineage>
</organism>
<name>A0ABT6CTN4_9MICC</name>
<keyword evidence="2" id="KW-1185">Reference proteome</keyword>
<gene>
    <name evidence="1" type="ORF">P4U43_06230</name>
</gene>
<evidence type="ECO:0000313" key="1">
    <source>
        <dbReference type="EMBL" id="MDF9277389.1"/>
    </source>
</evidence>
<sequence length="59" mass="6282">MHKYLAVDGDTATPIEILTGENWTIVDANMSARESKIPVLEAAIGGGVDRNAAADKLDR</sequence>
<dbReference type="EMBL" id="JAROKN010000010">
    <property type="protein sequence ID" value="MDF9277389.1"/>
    <property type="molecule type" value="Genomic_DNA"/>
</dbReference>
<evidence type="ECO:0000313" key="2">
    <source>
        <dbReference type="Proteomes" id="UP001220456"/>
    </source>
</evidence>
<reference evidence="1 2" key="1">
    <citation type="journal article" date="2023" name="Int. J. Syst. Evol. Microbiol.">
        <title>Arthrobacter vasquezii sp. nov., isolated from a soil sample from Union Glacier, Antarctica.</title>
        <authorList>
            <person name="Valenzuela-Ibaceta F."/>
            <person name="Carrasco V."/>
            <person name="Lagos-Moraga S."/>
            <person name="Dietz-Vargas C."/>
            <person name="Navarro C.A."/>
            <person name="Perez-Donoso J.M."/>
        </authorList>
    </citation>
    <scope>NUCLEOTIDE SEQUENCE [LARGE SCALE GENOMIC DNA]</scope>
    <source>
        <strain evidence="1 2">EH-1B-1</strain>
    </source>
</reference>